<feature type="region of interest" description="Disordered" evidence="1">
    <location>
        <begin position="280"/>
        <end position="306"/>
    </location>
</feature>
<gene>
    <name evidence="2" type="ORF">EWH70_21975</name>
</gene>
<sequence>MAPREDDGYGQGGQGTSSVPLGDNSESASIVESARGRSDGFDVGSDRAITTLPNWDAQESEQLYHGATVNNDPTTAAATSQAWGNHSRDLNQAANDLYNAISELGAAWVGKGAGAAQGTLVAIANSSSQASEAAQAMSTRLQQQAAAAEEVKKMPAPKTFDPAAQTAAMLAGGPAAMVADMKAQHDAANAVKAQQVAMFNAYTQAMSEVDSSTPSFGPASLGLKSYSGSGQGSYGIGNVGAGAGGPGAVGVSGVGGSISSVNAATAGISDNTTQAGYTGAGPAAGAASGAGAPAPQAPAPSMGSNSAAALGAAGLGGAVGLAGGKALGQGNRSGATRQSSTDAAAPAAAQPAAGAVPQQAPGMVSPGGTIGGGAPMTPGMGGMGMGGAAGAQQQEEEEHTHASFLIEPDPDDAFGANEATPPPVIGAWSEDEDR</sequence>
<dbReference type="SUPFAM" id="SSF140453">
    <property type="entry name" value="EsxAB dimer-like"/>
    <property type="match status" value="1"/>
</dbReference>
<feature type="compositionally biased region" description="Polar residues" evidence="1">
    <location>
        <begin position="16"/>
        <end position="30"/>
    </location>
</feature>
<name>A0A4Q7J3T6_9PSEU</name>
<dbReference type="Gene3D" id="1.20.1260.20">
    <property type="entry name" value="PPE superfamily"/>
    <property type="match status" value="1"/>
</dbReference>
<evidence type="ECO:0000313" key="3">
    <source>
        <dbReference type="Proteomes" id="UP000292003"/>
    </source>
</evidence>
<keyword evidence="3" id="KW-1185">Reference proteome</keyword>
<organism evidence="2 3">
    <name type="scientific">Amycolatopsis suaedae</name>
    <dbReference type="NCBI Taxonomy" id="2510978"/>
    <lineage>
        <taxon>Bacteria</taxon>
        <taxon>Bacillati</taxon>
        <taxon>Actinomycetota</taxon>
        <taxon>Actinomycetes</taxon>
        <taxon>Pseudonocardiales</taxon>
        <taxon>Pseudonocardiaceae</taxon>
        <taxon>Amycolatopsis</taxon>
    </lineage>
</organism>
<dbReference type="InterPro" id="IPR038332">
    <property type="entry name" value="PPE_sf"/>
</dbReference>
<dbReference type="OrthoDB" id="3553863at2"/>
<evidence type="ECO:0000313" key="2">
    <source>
        <dbReference type="EMBL" id="RZQ61637.1"/>
    </source>
</evidence>
<comment type="caution">
    <text evidence="2">The sequence shown here is derived from an EMBL/GenBank/DDBJ whole genome shotgun (WGS) entry which is preliminary data.</text>
</comment>
<accession>A0A4Q7J3T6</accession>
<feature type="compositionally biased region" description="Gly residues" evidence="1">
    <location>
        <begin position="368"/>
        <end position="389"/>
    </location>
</feature>
<protein>
    <recommendedName>
        <fullName evidence="4">PPE domain-containing protein</fullName>
    </recommendedName>
</protein>
<feature type="region of interest" description="Disordered" evidence="1">
    <location>
        <begin position="329"/>
        <end position="434"/>
    </location>
</feature>
<feature type="compositionally biased region" description="Low complexity" evidence="1">
    <location>
        <begin position="280"/>
        <end position="294"/>
    </location>
</feature>
<proteinExistence type="predicted"/>
<dbReference type="Proteomes" id="UP000292003">
    <property type="component" value="Unassembled WGS sequence"/>
</dbReference>
<dbReference type="RefSeq" id="WP_130477370.1">
    <property type="nucleotide sequence ID" value="NZ_SFCC01000011.1"/>
</dbReference>
<feature type="region of interest" description="Disordered" evidence="1">
    <location>
        <begin position="1"/>
        <end position="47"/>
    </location>
</feature>
<evidence type="ECO:0000256" key="1">
    <source>
        <dbReference type="SAM" id="MobiDB-lite"/>
    </source>
</evidence>
<feature type="compositionally biased region" description="Polar residues" evidence="1">
    <location>
        <begin position="330"/>
        <end position="342"/>
    </location>
</feature>
<evidence type="ECO:0008006" key="4">
    <source>
        <dbReference type="Google" id="ProtNLM"/>
    </source>
</evidence>
<reference evidence="2 3" key="1">
    <citation type="submission" date="2019-02" db="EMBL/GenBank/DDBJ databases">
        <title>Draft genome sequence of Amycolatopsis sp. 8-3EHSu isolated from roots of Suaeda maritima.</title>
        <authorList>
            <person name="Duangmal K."/>
            <person name="Chantavorakit T."/>
        </authorList>
    </citation>
    <scope>NUCLEOTIDE SEQUENCE [LARGE SCALE GENOMIC DNA]</scope>
    <source>
        <strain evidence="2 3">8-3EHSu</strain>
    </source>
</reference>
<dbReference type="AlphaFoldDB" id="A0A4Q7J3T6"/>
<feature type="compositionally biased region" description="Low complexity" evidence="1">
    <location>
        <begin position="343"/>
        <end position="362"/>
    </location>
</feature>
<dbReference type="EMBL" id="SFCC01000011">
    <property type="protein sequence ID" value="RZQ61637.1"/>
    <property type="molecule type" value="Genomic_DNA"/>
</dbReference>
<dbReference type="InterPro" id="IPR036689">
    <property type="entry name" value="ESAT-6-like_sf"/>
</dbReference>